<dbReference type="AlphaFoldDB" id="A0A8J2IA02"/>
<feature type="compositionally biased region" description="Basic and acidic residues" evidence="1">
    <location>
        <begin position="241"/>
        <end position="254"/>
    </location>
</feature>
<evidence type="ECO:0000313" key="4">
    <source>
        <dbReference type="EMBL" id="CAG5183551.1"/>
    </source>
</evidence>
<evidence type="ECO:0000313" key="3">
    <source>
        <dbReference type="EMBL" id="CAG5175452.1"/>
    </source>
</evidence>
<keyword evidence="5" id="KW-1185">Reference proteome</keyword>
<keyword evidence="2" id="KW-0472">Membrane</keyword>
<evidence type="ECO:0000256" key="2">
    <source>
        <dbReference type="SAM" id="Phobius"/>
    </source>
</evidence>
<keyword evidence="2" id="KW-1133">Transmembrane helix</keyword>
<dbReference type="EMBL" id="CAJRGZ010000029">
    <property type="protein sequence ID" value="CAG5183551.1"/>
    <property type="molecule type" value="Genomic_DNA"/>
</dbReference>
<gene>
    <name evidence="4" type="ORF">ALTATR162_LOCUS10637</name>
    <name evidence="3" type="ORF">ALTATR162_LOCUS8108</name>
</gene>
<feature type="compositionally biased region" description="Pro residues" evidence="1">
    <location>
        <begin position="131"/>
        <end position="152"/>
    </location>
</feature>
<dbReference type="EMBL" id="CAJRGZ010000022">
    <property type="protein sequence ID" value="CAG5175452.1"/>
    <property type="molecule type" value="Genomic_DNA"/>
</dbReference>
<accession>A0A8J2IA02</accession>
<keyword evidence="2" id="KW-0812">Transmembrane</keyword>
<feature type="compositionally biased region" description="Low complexity" evidence="1">
    <location>
        <begin position="99"/>
        <end position="112"/>
    </location>
</feature>
<dbReference type="Proteomes" id="UP000676310">
    <property type="component" value="Unassembled WGS sequence"/>
</dbReference>
<organism evidence="4 5">
    <name type="scientific">Alternaria atra</name>
    <dbReference type="NCBI Taxonomy" id="119953"/>
    <lineage>
        <taxon>Eukaryota</taxon>
        <taxon>Fungi</taxon>
        <taxon>Dikarya</taxon>
        <taxon>Ascomycota</taxon>
        <taxon>Pezizomycotina</taxon>
        <taxon>Dothideomycetes</taxon>
        <taxon>Pleosporomycetidae</taxon>
        <taxon>Pleosporales</taxon>
        <taxon>Pleosporineae</taxon>
        <taxon>Pleosporaceae</taxon>
        <taxon>Alternaria</taxon>
        <taxon>Alternaria sect. Ulocladioides</taxon>
    </lineage>
</organism>
<feature type="transmembrane region" description="Helical" evidence="2">
    <location>
        <begin position="67"/>
        <end position="90"/>
    </location>
</feature>
<dbReference type="GeneID" id="67010820"/>
<name>A0A8J2IA02_9PLEO</name>
<comment type="caution">
    <text evidence="4">The sequence shown here is derived from an EMBL/GenBank/DDBJ whole genome shotgun (WGS) entry which is preliminary data.</text>
</comment>
<reference evidence="4" key="1">
    <citation type="submission" date="2021-05" db="EMBL/GenBank/DDBJ databases">
        <authorList>
            <person name="Stam R."/>
        </authorList>
    </citation>
    <scope>NUCLEOTIDE SEQUENCE</scope>
    <source>
        <strain evidence="4">CS162</strain>
    </source>
</reference>
<proteinExistence type="predicted"/>
<evidence type="ECO:0000256" key="1">
    <source>
        <dbReference type="SAM" id="MobiDB-lite"/>
    </source>
</evidence>
<sequence>MPVLKLAPQRQSRMTAQPSVRSSQLSARFYRVLEGSTTVVRRWTPTAAAVEETGPVSPTLQRPSNEVIGGAFVGAFLGLLILLLLIWCCCCRSGRSRSSRSGSDKSSSTQSPPSSPRAPFPIPQQPLVETRPPPDTRGPGPVAPLPIRPAPRPASTQAPSAIQPAVPQVGRQAAPAQHNQTNYPGPQAPQPTYQFVEPQAAPQGHSQTPHETSRHSKPTRKPTAFATVHDGKHALGLRRSRGPERPGRHDRVELDSESSSSGGHRERHSHRTQGIPAFLYMKV</sequence>
<dbReference type="OrthoDB" id="3699661at2759"/>
<protein>
    <submittedName>
        <fullName evidence="4">Uncharacterized protein</fullName>
    </submittedName>
</protein>
<feature type="region of interest" description="Disordered" evidence="1">
    <location>
        <begin position="94"/>
        <end position="276"/>
    </location>
</feature>
<dbReference type="RefSeq" id="XP_043174210.1">
    <property type="nucleotide sequence ID" value="XM_043318275.1"/>
</dbReference>
<evidence type="ECO:0000313" key="5">
    <source>
        <dbReference type="Proteomes" id="UP000676310"/>
    </source>
</evidence>
<feature type="compositionally biased region" description="Pro residues" evidence="1">
    <location>
        <begin position="113"/>
        <end position="124"/>
    </location>
</feature>